<evidence type="ECO:0000256" key="5">
    <source>
        <dbReference type="ARBA" id="ARBA00023277"/>
    </source>
</evidence>
<feature type="binding site" evidence="10">
    <location>
        <position position="99"/>
    </location>
    <ligand>
        <name>Zn(2+)</name>
        <dbReference type="ChEBI" id="CHEBI:29105"/>
    </ligand>
</feature>
<dbReference type="SUPFAM" id="SSF56784">
    <property type="entry name" value="HAD-like"/>
    <property type="match status" value="1"/>
</dbReference>
<comment type="similarity">
    <text evidence="7">Belongs to the gmhB family.</text>
</comment>
<feature type="binding site" evidence="10">
    <location>
        <position position="16"/>
    </location>
    <ligand>
        <name>Mg(2+)</name>
        <dbReference type="ChEBI" id="CHEBI:18420"/>
    </ligand>
</feature>
<dbReference type="AlphaFoldDB" id="A0A9W6LV22"/>
<comment type="cofactor">
    <cofactor evidence="10">
        <name>Zn(2+)</name>
        <dbReference type="ChEBI" id="CHEBI:29105"/>
    </cofactor>
</comment>
<evidence type="ECO:0000256" key="4">
    <source>
        <dbReference type="ARBA" id="ARBA00022801"/>
    </source>
</evidence>
<keyword evidence="4 7" id="KW-0378">Hydrolase</keyword>
<dbReference type="RefSeq" id="WP_271171971.1">
    <property type="nucleotide sequence ID" value="NZ_BSEJ01000001.1"/>
</dbReference>
<evidence type="ECO:0000256" key="10">
    <source>
        <dbReference type="PIRSR" id="PIRSR004682-4"/>
    </source>
</evidence>
<dbReference type="NCBIfam" id="TIGR01656">
    <property type="entry name" value="Histidinol-ppas"/>
    <property type="match status" value="1"/>
</dbReference>
<dbReference type="Proteomes" id="UP001142462">
    <property type="component" value="Unassembled WGS sequence"/>
</dbReference>
<proteinExistence type="inferred from homology"/>
<evidence type="ECO:0000256" key="3">
    <source>
        <dbReference type="ARBA" id="ARBA00022723"/>
    </source>
</evidence>
<feature type="active site" description="Proton donor" evidence="8">
    <location>
        <position position="16"/>
    </location>
</feature>
<dbReference type="GO" id="GO:0005737">
    <property type="term" value="C:cytoplasm"/>
    <property type="evidence" value="ECO:0007669"/>
    <property type="project" value="UniProtKB-SubCell"/>
</dbReference>
<sequence>MDDRDRPLRAILFDRDDTLVVDVPYNGDPDRVSPMPTAADALRLVRARGLRTGVVSNQSGIARGILSADDVRRVNARVDEVLGPFDVWRFCPHGPDDGCACRKPRPGLVLSAADALGFAPAQLAVIGDIGADMGAAAAAGARAVLVPTARTLPDEIAAAPRVAPDLAAAVALLLGEPVPEGRAAS</sequence>
<feature type="site" description="Stabilizes the phosphoryl group" evidence="9">
    <location>
        <position position="56"/>
    </location>
</feature>
<evidence type="ECO:0000256" key="6">
    <source>
        <dbReference type="ARBA" id="ARBA00031828"/>
    </source>
</evidence>
<name>A0A9W6LV22_9MICO</name>
<keyword evidence="12" id="KW-1185">Reference proteome</keyword>
<dbReference type="GO" id="GO:0016791">
    <property type="term" value="F:phosphatase activity"/>
    <property type="evidence" value="ECO:0007669"/>
    <property type="project" value="InterPro"/>
</dbReference>
<dbReference type="InterPro" id="IPR023214">
    <property type="entry name" value="HAD_sf"/>
</dbReference>
<evidence type="ECO:0000313" key="11">
    <source>
        <dbReference type="EMBL" id="GLJ60249.1"/>
    </source>
</evidence>
<dbReference type="Gene3D" id="3.40.50.1000">
    <property type="entry name" value="HAD superfamily/HAD-like"/>
    <property type="match status" value="1"/>
</dbReference>
<keyword evidence="2 7" id="KW-0963">Cytoplasm</keyword>
<evidence type="ECO:0000256" key="2">
    <source>
        <dbReference type="ARBA" id="ARBA00022490"/>
    </source>
</evidence>
<evidence type="ECO:0000256" key="7">
    <source>
        <dbReference type="PIRNR" id="PIRNR004682"/>
    </source>
</evidence>
<feature type="binding site" evidence="10">
    <location>
        <position position="14"/>
    </location>
    <ligand>
        <name>Mg(2+)</name>
        <dbReference type="ChEBI" id="CHEBI:18420"/>
    </ligand>
</feature>
<reference evidence="11" key="1">
    <citation type="journal article" date="2014" name="Int. J. Syst. Evol. Microbiol.">
        <title>Complete genome sequence of Corynebacterium casei LMG S-19264T (=DSM 44701T), isolated from a smear-ripened cheese.</title>
        <authorList>
            <consortium name="US DOE Joint Genome Institute (JGI-PGF)"/>
            <person name="Walter F."/>
            <person name="Albersmeier A."/>
            <person name="Kalinowski J."/>
            <person name="Ruckert C."/>
        </authorList>
    </citation>
    <scope>NUCLEOTIDE SEQUENCE</scope>
    <source>
        <strain evidence="11">VKM Ac-1020</strain>
    </source>
</reference>
<keyword evidence="5 7" id="KW-0119">Carbohydrate metabolism</keyword>
<reference evidence="11" key="2">
    <citation type="submission" date="2023-01" db="EMBL/GenBank/DDBJ databases">
        <authorList>
            <person name="Sun Q."/>
            <person name="Evtushenko L."/>
        </authorList>
    </citation>
    <scope>NUCLEOTIDE SEQUENCE</scope>
    <source>
        <strain evidence="11">VKM Ac-1020</strain>
    </source>
</reference>
<feature type="binding site" evidence="10">
    <location>
        <position position="101"/>
    </location>
    <ligand>
        <name>Zn(2+)</name>
        <dbReference type="ChEBI" id="CHEBI:29105"/>
    </ligand>
</feature>
<evidence type="ECO:0000256" key="1">
    <source>
        <dbReference type="ARBA" id="ARBA00004496"/>
    </source>
</evidence>
<accession>A0A9W6LV22</accession>
<dbReference type="InterPro" id="IPR006549">
    <property type="entry name" value="HAD-SF_hydro_IIIA"/>
</dbReference>
<dbReference type="PIRSF" id="PIRSF004682">
    <property type="entry name" value="GmhB"/>
    <property type="match status" value="1"/>
</dbReference>
<feature type="site" description="Stabilizes the phosphoryl group" evidence="9">
    <location>
        <position position="103"/>
    </location>
</feature>
<feature type="site" description="Contributes to substrate recognition" evidence="9">
    <location>
        <position position="102"/>
    </location>
</feature>
<keyword evidence="3 10" id="KW-0479">Metal-binding</keyword>
<feature type="active site" description="Nucleophile" evidence="8">
    <location>
        <position position="14"/>
    </location>
</feature>
<organism evidence="11 12">
    <name type="scientific">Microbacterium barkeri</name>
    <dbReference type="NCBI Taxonomy" id="33917"/>
    <lineage>
        <taxon>Bacteria</taxon>
        <taxon>Bacillati</taxon>
        <taxon>Actinomycetota</taxon>
        <taxon>Actinomycetes</taxon>
        <taxon>Micrococcales</taxon>
        <taxon>Microbacteriaceae</taxon>
        <taxon>Microbacterium</taxon>
    </lineage>
</organism>
<dbReference type="GO" id="GO:0046872">
    <property type="term" value="F:metal ion binding"/>
    <property type="evidence" value="ECO:0007669"/>
    <property type="project" value="UniProtKB-KW"/>
</dbReference>
<keyword evidence="10" id="KW-0862">Zinc</keyword>
<dbReference type="PANTHER" id="PTHR42891:SF1">
    <property type="entry name" value="D-GLYCERO-BETA-D-MANNO-HEPTOSE-1,7-BISPHOSPHATE 7-PHOSPHATASE"/>
    <property type="match status" value="1"/>
</dbReference>
<feature type="binding site" evidence="10">
    <location>
        <position position="128"/>
    </location>
    <ligand>
        <name>Mg(2+)</name>
        <dbReference type="ChEBI" id="CHEBI:18420"/>
    </ligand>
</feature>
<protein>
    <recommendedName>
        <fullName evidence="6 7">D,D-heptose 1,7-bisphosphate phosphatase</fullName>
        <ecNumber evidence="7">3.1.3.-</ecNumber>
    </recommendedName>
</protein>
<dbReference type="EC" id="3.1.3.-" evidence="7"/>
<dbReference type="Pfam" id="PF13242">
    <property type="entry name" value="Hydrolase_like"/>
    <property type="match status" value="1"/>
</dbReference>
<dbReference type="EMBL" id="BSEJ01000001">
    <property type="protein sequence ID" value="GLJ60249.1"/>
    <property type="molecule type" value="Genomic_DNA"/>
</dbReference>
<evidence type="ECO:0000313" key="12">
    <source>
        <dbReference type="Proteomes" id="UP001142462"/>
    </source>
</evidence>
<feature type="binding site" evidence="10">
    <location>
        <position position="93"/>
    </location>
    <ligand>
        <name>Zn(2+)</name>
        <dbReference type="ChEBI" id="CHEBI:29105"/>
    </ligand>
</feature>
<dbReference type="NCBIfam" id="TIGR01662">
    <property type="entry name" value="HAD-SF-IIIA"/>
    <property type="match status" value="1"/>
</dbReference>
<evidence type="ECO:0000256" key="8">
    <source>
        <dbReference type="PIRSR" id="PIRSR004682-1"/>
    </source>
</evidence>
<dbReference type="InterPro" id="IPR004446">
    <property type="entry name" value="Heptose_bisP_phosphatase"/>
</dbReference>
<dbReference type="PANTHER" id="PTHR42891">
    <property type="entry name" value="D-GLYCERO-BETA-D-MANNO-HEPTOSE-1,7-BISPHOSPHATE 7-PHOSPHATASE"/>
    <property type="match status" value="1"/>
</dbReference>
<keyword evidence="10" id="KW-0460">Magnesium</keyword>
<comment type="subcellular location">
    <subcellularLocation>
        <location evidence="1 7">Cytoplasm</location>
    </subcellularLocation>
</comment>
<evidence type="ECO:0000256" key="9">
    <source>
        <dbReference type="PIRSR" id="PIRSR004682-3"/>
    </source>
</evidence>
<dbReference type="GO" id="GO:0005975">
    <property type="term" value="P:carbohydrate metabolic process"/>
    <property type="evidence" value="ECO:0007669"/>
    <property type="project" value="InterPro"/>
</dbReference>
<dbReference type="InterPro" id="IPR006543">
    <property type="entry name" value="Histidinol-phos"/>
</dbReference>
<feature type="binding site" evidence="10">
    <location>
        <position position="91"/>
    </location>
    <ligand>
        <name>Zn(2+)</name>
        <dbReference type="ChEBI" id="CHEBI:29105"/>
    </ligand>
</feature>
<comment type="cofactor">
    <cofactor evidence="10">
        <name>Mg(2+)</name>
        <dbReference type="ChEBI" id="CHEBI:18420"/>
    </cofactor>
</comment>
<comment type="caution">
    <text evidence="11">The sequence shown here is derived from an EMBL/GenBank/DDBJ whole genome shotgun (WGS) entry which is preliminary data.</text>
</comment>
<gene>
    <name evidence="11" type="ORF">GCM10017576_03780</name>
</gene>
<dbReference type="InterPro" id="IPR036412">
    <property type="entry name" value="HAD-like_sf"/>
</dbReference>